<organism evidence="2 3">
    <name type="scientific">Caenorhabditis angaria</name>
    <dbReference type="NCBI Taxonomy" id="860376"/>
    <lineage>
        <taxon>Eukaryota</taxon>
        <taxon>Metazoa</taxon>
        <taxon>Ecdysozoa</taxon>
        <taxon>Nematoda</taxon>
        <taxon>Chromadorea</taxon>
        <taxon>Rhabditida</taxon>
        <taxon>Rhabditina</taxon>
        <taxon>Rhabditomorpha</taxon>
        <taxon>Rhabditoidea</taxon>
        <taxon>Rhabditidae</taxon>
        <taxon>Peloderinae</taxon>
        <taxon>Caenorhabditis</taxon>
    </lineage>
</organism>
<gene>
    <name evidence="2" type="ORF">CAMP_LOCUS9566</name>
</gene>
<evidence type="ECO:0000313" key="2">
    <source>
        <dbReference type="EMBL" id="CAI5446929.1"/>
    </source>
</evidence>
<dbReference type="GO" id="GO:0003677">
    <property type="term" value="F:DNA binding"/>
    <property type="evidence" value="ECO:0007669"/>
    <property type="project" value="InterPro"/>
</dbReference>
<accession>A0A9P1IJY5</accession>
<dbReference type="EMBL" id="CANHGI010000004">
    <property type="protein sequence ID" value="CAI5446929.1"/>
    <property type="molecule type" value="Genomic_DNA"/>
</dbReference>
<dbReference type="InterPro" id="IPR000722">
    <property type="entry name" value="RNA_pol_asu"/>
</dbReference>
<comment type="caution">
    <text evidence="2">The sequence shown here is derived from an EMBL/GenBank/DDBJ whole genome shotgun (WGS) entry which is preliminary data.</text>
</comment>
<name>A0A9P1IJY5_9PELO</name>
<dbReference type="Proteomes" id="UP001152747">
    <property type="component" value="Unassembled WGS sequence"/>
</dbReference>
<dbReference type="GO" id="GO:0006351">
    <property type="term" value="P:DNA-templated transcription"/>
    <property type="evidence" value="ECO:0007669"/>
    <property type="project" value="InterPro"/>
</dbReference>
<proteinExistence type="predicted"/>
<dbReference type="AlphaFoldDB" id="A0A9P1IJY5"/>
<dbReference type="Gene3D" id="2.40.40.20">
    <property type="match status" value="1"/>
</dbReference>
<keyword evidence="3" id="KW-1185">Reference proteome</keyword>
<dbReference type="GO" id="GO:0003899">
    <property type="term" value="F:DNA-directed RNA polymerase activity"/>
    <property type="evidence" value="ECO:0007669"/>
    <property type="project" value="InterPro"/>
</dbReference>
<dbReference type="SUPFAM" id="SSF64484">
    <property type="entry name" value="beta and beta-prime subunits of DNA dependent RNA-polymerase"/>
    <property type="match status" value="1"/>
</dbReference>
<evidence type="ECO:0000259" key="1">
    <source>
        <dbReference type="Pfam" id="PF00623"/>
    </source>
</evidence>
<feature type="domain" description="RNA polymerase alpha subunit" evidence="1">
    <location>
        <begin position="21"/>
        <end position="85"/>
    </location>
</feature>
<reference evidence="2" key="1">
    <citation type="submission" date="2022-11" db="EMBL/GenBank/DDBJ databases">
        <authorList>
            <person name="Kikuchi T."/>
        </authorList>
    </citation>
    <scope>NUCLEOTIDE SEQUENCE</scope>
    <source>
        <strain evidence="2">PS1010</strain>
    </source>
</reference>
<evidence type="ECO:0000313" key="3">
    <source>
        <dbReference type="Proteomes" id="UP001152747"/>
    </source>
</evidence>
<protein>
    <recommendedName>
        <fullName evidence="1">RNA polymerase alpha subunit domain-containing protein</fullName>
    </recommendedName>
</protein>
<dbReference type="OrthoDB" id="270392at2759"/>
<dbReference type="Pfam" id="PF00623">
    <property type="entry name" value="RNA_pol_Rpb1_2"/>
    <property type="match status" value="1"/>
</dbReference>
<sequence>MLPIIFFSLLTDLNRLSKQPIRENGARVDLRYHPKAADLYLQPGYRVERHMKDGDIIVFNQQPTLYKMSMMEHRIKFFDFIVLPTSSISTSIFSQKLGTFW</sequence>